<proteinExistence type="predicted"/>
<feature type="region of interest" description="Disordered" evidence="1">
    <location>
        <begin position="64"/>
        <end position="86"/>
    </location>
</feature>
<sequence>MNSTTSKTLPIQHPGFINGYMFDPSYNAYAYPGKDHLYPQKIDIPIGCVNSYTECLEQPPCYQLHDPATNHPTHPAPSARKDIVSS</sequence>
<accession>A0A914DG84</accession>
<dbReference type="WBParaSite" id="ACRNAN_scaffold2604.g10128.t1">
    <property type="protein sequence ID" value="ACRNAN_scaffold2604.g10128.t1"/>
    <property type="gene ID" value="ACRNAN_scaffold2604.g10128"/>
</dbReference>
<protein>
    <submittedName>
        <fullName evidence="3">Uncharacterized protein</fullName>
    </submittedName>
</protein>
<dbReference type="Proteomes" id="UP000887540">
    <property type="component" value="Unplaced"/>
</dbReference>
<organism evidence="2 3">
    <name type="scientific">Acrobeloides nanus</name>
    <dbReference type="NCBI Taxonomy" id="290746"/>
    <lineage>
        <taxon>Eukaryota</taxon>
        <taxon>Metazoa</taxon>
        <taxon>Ecdysozoa</taxon>
        <taxon>Nematoda</taxon>
        <taxon>Chromadorea</taxon>
        <taxon>Rhabditida</taxon>
        <taxon>Tylenchina</taxon>
        <taxon>Cephalobomorpha</taxon>
        <taxon>Cephaloboidea</taxon>
        <taxon>Cephalobidae</taxon>
        <taxon>Acrobeloides</taxon>
    </lineage>
</organism>
<evidence type="ECO:0000313" key="2">
    <source>
        <dbReference type="Proteomes" id="UP000887540"/>
    </source>
</evidence>
<reference evidence="3" key="1">
    <citation type="submission" date="2022-11" db="UniProtKB">
        <authorList>
            <consortium name="WormBaseParasite"/>
        </authorList>
    </citation>
    <scope>IDENTIFICATION</scope>
</reference>
<evidence type="ECO:0000256" key="1">
    <source>
        <dbReference type="SAM" id="MobiDB-lite"/>
    </source>
</evidence>
<keyword evidence="2" id="KW-1185">Reference proteome</keyword>
<dbReference type="AlphaFoldDB" id="A0A914DG84"/>
<evidence type="ECO:0000313" key="3">
    <source>
        <dbReference type="WBParaSite" id="ACRNAN_scaffold2604.g10128.t1"/>
    </source>
</evidence>
<name>A0A914DG84_9BILA</name>